<dbReference type="GO" id="GO:0008885">
    <property type="term" value="F:glutathionylspermidine synthase activity"/>
    <property type="evidence" value="ECO:0007669"/>
    <property type="project" value="UniProtKB-EC"/>
</dbReference>
<feature type="region of interest" description="Disordered" evidence="1">
    <location>
        <begin position="217"/>
        <end position="368"/>
    </location>
</feature>
<reference evidence="2" key="1">
    <citation type="submission" date="2020-02" db="EMBL/GenBank/DDBJ databases">
        <authorList>
            <person name="Meier V. D."/>
        </authorList>
    </citation>
    <scope>NUCLEOTIDE SEQUENCE</scope>
    <source>
        <strain evidence="2">AVDCRST_MAG68</strain>
    </source>
</reference>
<keyword evidence="2" id="KW-0436">Ligase</keyword>
<gene>
    <name evidence="2" type="ORF">AVDCRST_MAG68-2561</name>
</gene>
<evidence type="ECO:0000256" key="1">
    <source>
        <dbReference type="SAM" id="MobiDB-lite"/>
    </source>
</evidence>
<feature type="non-terminal residue" evidence="2">
    <location>
        <position position="1"/>
    </location>
</feature>
<feature type="compositionally biased region" description="Basic residues" evidence="1">
    <location>
        <begin position="30"/>
        <end position="39"/>
    </location>
</feature>
<feature type="region of interest" description="Disordered" evidence="1">
    <location>
        <begin position="27"/>
        <end position="70"/>
    </location>
</feature>
<name>A0A6J4LH00_9BACT</name>
<feature type="region of interest" description="Disordered" evidence="1">
    <location>
        <begin position="161"/>
        <end position="184"/>
    </location>
</feature>
<dbReference type="EC" id="6.3.1.8" evidence="2"/>
<sequence length="368" mass="37193">GRGRAPPPHGRRSAVLERGGALRLLDGRGAAHRRGHARAARALPGGRGGGDRGEALRGAGDPAARGAADRGVVGGGRALAVRALRPVVRRARRAQDAGVQRGHAHLAGGGGGGAMVLAGGPLPRLGPVQPRPRSAGGDVGGGARLPVQRPRALCLHARRGGRGHGGVPARHGAAGGAGDGAAHRGGDRVGRAGAGVRGRGGTPHPLRLQAVPVGVDDARGIRPQPGARAGAGAVDGARVEDDPLQQGHPPHPLGAQPRPPQPPPRLPRRPALHAGGRVRGEAAPFARGGERAHRLPLARAGGDGGRLRRGGLRVPGVRAAPRVRRLAAGDRKLDRGPGPGGDGDPRVRRAHHGQPEPVRAASDRRKCV</sequence>
<dbReference type="EMBL" id="CADCTW010000123">
    <property type="protein sequence ID" value="CAA9331963.1"/>
    <property type="molecule type" value="Genomic_DNA"/>
</dbReference>
<feature type="compositionally biased region" description="Low complexity" evidence="1">
    <location>
        <begin position="221"/>
        <end position="236"/>
    </location>
</feature>
<dbReference type="AlphaFoldDB" id="A0A6J4LH00"/>
<feature type="compositionally biased region" description="Low complexity" evidence="1">
    <location>
        <begin position="56"/>
        <end position="70"/>
    </location>
</feature>
<feature type="non-terminal residue" evidence="2">
    <location>
        <position position="368"/>
    </location>
</feature>
<protein>
    <submittedName>
        <fullName evidence="2">Similarity with glutathionylspermidine synthase, group 1</fullName>
        <ecNumber evidence="2">6.3.1.8</ecNumber>
    </submittedName>
</protein>
<feature type="compositionally biased region" description="Pro residues" evidence="1">
    <location>
        <begin position="249"/>
        <end position="265"/>
    </location>
</feature>
<proteinExistence type="predicted"/>
<organism evidence="2">
    <name type="scientific">uncultured Gemmatimonadota bacterium</name>
    <dbReference type="NCBI Taxonomy" id="203437"/>
    <lineage>
        <taxon>Bacteria</taxon>
        <taxon>Pseudomonadati</taxon>
        <taxon>Gemmatimonadota</taxon>
        <taxon>environmental samples</taxon>
    </lineage>
</organism>
<evidence type="ECO:0000313" key="2">
    <source>
        <dbReference type="EMBL" id="CAA9331963.1"/>
    </source>
</evidence>
<accession>A0A6J4LH00</accession>